<sequence>MNWPIRWNLLRSNGTPAALGGAFLLALAATLVVATGGCSSLSPAQRAAANTVAAAHDAYLAGDYPRTIALLRNSNAVEDGDRSTRIEAHKLMAFSYCVTNRVAQCRAEFEAILRIDPHFELSAAEKGHPVWGPAFDAARRKVAPS</sequence>
<proteinExistence type="predicted"/>
<dbReference type="AlphaFoldDB" id="A0A8T6ZDY7"/>
<dbReference type="RefSeq" id="WP_161790866.1">
    <property type="nucleotide sequence ID" value="NZ_CADFGF010000010.1"/>
</dbReference>
<evidence type="ECO:0000313" key="2">
    <source>
        <dbReference type="Proteomes" id="UP000030460"/>
    </source>
</evidence>
<protein>
    <submittedName>
        <fullName evidence="1">TssQ family T6SS-associated lipoprotein</fullName>
    </submittedName>
</protein>
<keyword evidence="2" id="KW-1185">Reference proteome</keyword>
<dbReference type="NCBIfam" id="NF038027">
    <property type="entry name" value="TssQ_fam"/>
    <property type="match status" value="1"/>
</dbReference>
<dbReference type="OrthoDB" id="8590585at2"/>
<name>A0A8T6ZDY7_9BURK</name>
<reference evidence="1" key="2">
    <citation type="submission" date="2020-04" db="EMBL/GenBank/DDBJ databases">
        <authorList>
            <person name="Alexandrino P."/>
            <person name="Mendonca T."/>
            <person name="Guaman L."/>
            <person name="Cherix J."/>
            <person name="Lozano-Sakalauskas G."/>
            <person name="Fujita A."/>
            <person name="Filho E.R."/>
            <person name="Long P."/>
            <person name="Padilla G."/>
            <person name="Taciro M.K."/>
            <person name="Gomez J.G."/>
            <person name="Silva L.F."/>
            <person name="Torres M."/>
        </authorList>
    </citation>
    <scope>NUCLEOTIDE SEQUENCE</scope>
    <source>
        <strain evidence="1">LMG 19450</strain>
    </source>
</reference>
<dbReference type="EMBL" id="JTDB02000004">
    <property type="protein sequence ID" value="NLP62991.1"/>
    <property type="molecule type" value="Genomic_DNA"/>
</dbReference>
<evidence type="ECO:0000313" key="1">
    <source>
        <dbReference type="EMBL" id="NLP62991.1"/>
    </source>
</evidence>
<comment type="caution">
    <text evidence="1">The sequence shown here is derived from an EMBL/GenBank/DDBJ whole genome shotgun (WGS) entry which is preliminary data.</text>
</comment>
<keyword evidence="1" id="KW-0449">Lipoprotein</keyword>
<dbReference type="Proteomes" id="UP000030460">
    <property type="component" value="Unassembled WGS sequence"/>
</dbReference>
<dbReference type="InterPro" id="IPR011990">
    <property type="entry name" value="TPR-like_helical_dom_sf"/>
</dbReference>
<organism evidence="1 2">
    <name type="scientific">Paraburkholderia sacchari</name>
    <dbReference type="NCBI Taxonomy" id="159450"/>
    <lineage>
        <taxon>Bacteria</taxon>
        <taxon>Pseudomonadati</taxon>
        <taxon>Pseudomonadota</taxon>
        <taxon>Betaproteobacteria</taxon>
        <taxon>Burkholderiales</taxon>
        <taxon>Burkholderiaceae</taxon>
        <taxon>Paraburkholderia</taxon>
    </lineage>
</organism>
<reference evidence="1" key="1">
    <citation type="journal article" date="2015" name="Genome Announc.">
        <title>Draft Genome Sequence of the Polyhydroxyalkanoate-Producing Bacterium Burkholderia sacchari LMG 19450 Isolated from Brazilian Sugarcane Plantation Soil.</title>
        <authorList>
            <person name="Alexandrino P.M."/>
            <person name="Mendonca T.T."/>
            <person name="Guaman Bautista L.P."/>
            <person name="Cherix J."/>
            <person name="Lozano-Sakalauskas G.C."/>
            <person name="Fujita A."/>
            <person name="Ramos Filho E."/>
            <person name="Long P."/>
            <person name="Padilla G."/>
            <person name="Taciro M.K."/>
            <person name="Gomez J.G."/>
            <person name="Silva L.F."/>
        </authorList>
    </citation>
    <scope>NUCLEOTIDE SEQUENCE</scope>
    <source>
        <strain evidence="1">LMG 19450</strain>
    </source>
</reference>
<dbReference type="SUPFAM" id="SSF48452">
    <property type="entry name" value="TPR-like"/>
    <property type="match status" value="1"/>
</dbReference>
<accession>A0A8T6ZDY7</accession>
<gene>
    <name evidence="1" type="ORF">NH14_017810</name>
</gene>
<dbReference type="InterPro" id="IPR047780">
    <property type="entry name" value="TssQ-like"/>
</dbReference>